<dbReference type="Pfam" id="PF10021">
    <property type="entry name" value="PARG_cat_microb"/>
    <property type="match status" value="1"/>
</dbReference>
<feature type="region of interest" description="Disordered" evidence="1">
    <location>
        <begin position="227"/>
        <end position="246"/>
    </location>
</feature>
<dbReference type="InterPro" id="IPR019261">
    <property type="entry name" value="PARG_cat_microbial"/>
</dbReference>
<feature type="compositionally biased region" description="Acidic residues" evidence="1">
    <location>
        <begin position="443"/>
        <end position="456"/>
    </location>
</feature>
<feature type="domain" description="Microbial-type PARG catalytic" evidence="2">
    <location>
        <begin position="92"/>
        <end position="186"/>
    </location>
</feature>
<sequence length="486" mass="52257">MGRTEPTINIQPQAWRKEARAKAAKATASRTIPALLSSDRRARRGVDAAELIVDPPAASSSPSATSSHSTKTKAKDAIPKPPSAPPHIRLQVTDCLTAACALSAYSPPPSQSSPIAKTSAKIQTPPKVAILNPASPLRPGGGFLNGATSTEEFLCMRTTLLPSLREEFYRLPDVGGVYTPDVLVFRGSGWEDFTGKELGRGKGEGGRWYVDVLSAGMLRFPDVVEAEGKEGGGGEAEVAGEKEGGVERRYASDKDRDMVVRKMRAVMRILCLKKVERAVLVAWGCGAYGNPVAEVARAWRKVLLGGGFEGRRKRASKADAAGETWEGVKEVVFAITDRRMAEEFAKCFGADLGVEEAESNEGVEASAEDDGSTQAIEELQAKVAEIRTQISQVKSPHLKSRLQEILAGLEKDLAERTGSASSEATGTRDGEEIDERSVGGSSIDDEGLEIEDENQDENSKEEDMSGYYHDPSEEEPSSVDRAYKKS</sequence>
<dbReference type="PANTHER" id="PTHR35596">
    <property type="entry name" value="DUF2263 DOMAIN-CONTAINING PROTEIN"/>
    <property type="match status" value="1"/>
</dbReference>
<dbReference type="InterPro" id="IPR043472">
    <property type="entry name" value="Macro_dom-like"/>
</dbReference>
<protein>
    <recommendedName>
        <fullName evidence="2">Microbial-type PARG catalytic domain-containing protein</fullName>
    </recommendedName>
</protein>
<dbReference type="Proteomes" id="UP001172684">
    <property type="component" value="Unassembled WGS sequence"/>
</dbReference>
<reference evidence="3" key="1">
    <citation type="submission" date="2022-10" db="EMBL/GenBank/DDBJ databases">
        <title>Culturing micro-colonial fungi from biological soil crusts in the Mojave desert and describing Neophaeococcomyces mojavensis, and introducing the new genera and species Taxawa tesnikishii.</title>
        <authorList>
            <person name="Kurbessoian T."/>
            <person name="Stajich J.E."/>
        </authorList>
    </citation>
    <scope>NUCLEOTIDE SEQUENCE</scope>
    <source>
        <strain evidence="3">TK_1</strain>
    </source>
</reference>
<comment type="caution">
    <text evidence="3">The sequence shown here is derived from an EMBL/GenBank/DDBJ whole genome shotgun (WGS) entry which is preliminary data.</text>
</comment>
<proteinExistence type="predicted"/>
<evidence type="ECO:0000259" key="2">
    <source>
        <dbReference type="Pfam" id="PF10021"/>
    </source>
</evidence>
<dbReference type="PANTHER" id="PTHR35596:SF1">
    <property type="entry name" value="MICROBIAL-TYPE PARG CATALYTIC DOMAIN-CONTAINING PROTEIN"/>
    <property type="match status" value="1"/>
</dbReference>
<feature type="compositionally biased region" description="Low complexity" evidence="1">
    <location>
        <begin position="55"/>
        <end position="69"/>
    </location>
</feature>
<dbReference type="EMBL" id="JAPDRL010000193">
    <property type="protein sequence ID" value="KAJ9655082.1"/>
    <property type="molecule type" value="Genomic_DNA"/>
</dbReference>
<dbReference type="Gene3D" id="3.40.220.10">
    <property type="entry name" value="Leucine Aminopeptidase, subunit E, domain 1"/>
    <property type="match status" value="1"/>
</dbReference>
<feature type="compositionally biased region" description="Polar residues" evidence="1">
    <location>
        <begin position="1"/>
        <end position="12"/>
    </location>
</feature>
<organism evidence="3 4">
    <name type="scientific">Coniosporium apollinis</name>
    <dbReference type="NCBI Taxonomy" id="61459"/>
    <lineage>
        <taxon>Eukaryota</taxon>
        <taxon>Fungi</taxon>
        <taxon>Dikarya</taxon>
        <taxon>Ascomycota</taxon>
        <taxon>Pezizomycotina</taxon>
        <taxon>Dothideomycetes</taxon>
        <taxon>Dothideomycetes incertae sedis</taxon>
        <taxon>Coniosporium</taxon>
    </lineage>
</organism>
<evidence type="ECO:0000313" key="4">
    <source>
        <dbReference type="Proteomes" id="UP001172684"/>
    </source>
</evidence>
<name>A0ABQ9NJ90_9PEZI</name>
<feature type="compositionally biased region" description="Basic and acidic residues" evidence="1">
    <location>
        <begin position="38"/>
        <end position="47"/>
    </location>
</feature>
<evidence type="ECO:0000313" key="3">
    <source>
        <dbReference type="EMBL" id="KAJ9655082.1"/>
    </source>
</evidence>
<gene>
    <name evidence="3" type="ORF">H2201_008880</name>
</gene>
<feature type="region of interest" description="Disordered" evidence="1">
    <location>
        <begin position="1"/>
        <end position="86"/>
    </location>
</feature>
<accession>A0ABQ9NJ90</accession>
<keyword evidence="4" id="KW-1185">Reference proteome</keyword>
<feature type="region of interest" description="Disordered" evidence="1">
    <location>
        <begin position="414"/>
        <end position="486"/>
    </location>
</feature>
<evidence type="ECO:0000256" key="1">
    <source>
        <dbReference type="SAM" id="MobiDB-lite"/>
    </source>
</evidence>